<organism evidence="2">
    <name type="scientific">Rhizophagus irregularis (strain DAOM 181602 / DAOM 197198 / MUCL 43194)</name>
    <name type="common">Arbuscular mycorrhizal fungus</name>
    <name type="synonym">Glomus intraradices</name>
    <dbReference type="NCBI Taxonomy" id="747089"/>
    <lineage>
        <taxon>Eukaryota</taxon>
        <taxon>Fungi</taxon>
        <taxon>Fungi incertae sedis</taxon>
        <taxon>Mucoromycota</taxon>
        <taxon>Glomeromycotina</taxon>
        <taxon>Glomeromycetes</taxon>
        <taxon>Glomerales</taxon>
        <taxon>Glomeraceae</taxon>
        <taxon>Rhizophagus</taxon>
    </lineage>
</organism>
<dbReference type="AlphaFoldDB" id="U9THD5"/>
<keyword evidence="1" id="KW-0812">Transmembrane</keyword>
<evidence type="ECO:0000313" key="2">
    <source>
        <dbReference type="EMBL" id="ESA07525.1"/>
    </source>
</evidence>
<keyword evidence="1" id="KW-1133">Transmembrane helix</keyword>
<dbReference type="EMBL" id="KI290231">
    <property type="protein sequence ID" value="ESA07525.1"/>
    <property type="molecule type" value="Genomic_DNA"/>
</dbReference>
<gene>
    <name evidence="2" type="ORF">GLOINDRAFT_32776</name>
</gene>
<dbReference type="HOGENOM" id="CLU_3088433_0_0_1"/>
<proteinExistence type="predicted"/>
<keyword evidence="1" id="KW-0472">Membrane</keyword>
<accession>U9THD5</accession>
<sequence length="52" mass="5991">MLLSVLVKNLSAFLGSLEIAFAVIFTFIDMLSNVSTMLLFQWVQLLYRSYDQ</sequence>
<reference evidence="2" key="1">
    <citation type="submission" date="2013-07" db="EMBL/GenBank/DDBJ databases">
        <title>The genome of an arbuscular mycorrhizal fungus provides insights into the evolution of the oldest plant symbiosis.</title>
        <authorList>
            <consortium name="DOE Joint Genome Institute"/>
            <person name="Tisserant E."/>
            <person name="Malbreil M."/>
            <person name="Kuo A."/>
            <person name="Kohler A."/>
            <person name="Symeonidi A."/>
            <person name="Balestrini R."/>
            <person name="Charron P."/>
            <person name="Duensing N."/>
            <person name="Frei-dit-Frey N."/>
            <person name="Gianinazzi-Pearson V."/>
            <person name="Gilbert B."/>
            <person name="Handa Y."/>
            <person name="Hijri M."/>
            <person name="Kaul R."/>
            <person name="Kawaguchi M."/>
            <person name="Krajinski F."/>
            <person name="Lammers P."/>
            <person name="Lapierre D."/>
            <person name="Masclaux F.G."/>
            <person name="Murat C."/>
            <person name="Morin E."/>
            <person name="Ndikumana S."/>
            <person name="Pagni M."/>
            <person name="Petitpierre D."/>
            <person name="Requena N."/>
            <person name="Rosikiewicz P."/>
            <person name="Riley R."/>
            <person name="Saito K."/>
            <person name="San Clemente H."/>
            <person name="Shapiro H."/>
            <person name="van Tuinen D."/>
            <person name="Becard G."/>
            <person name="Bonfante P."/>
            <person name="Paszkowski U."/>
            <person name="Shachar-Hill Y."/>
            <person name="Young J.P."/>
            <person name="Sanders I.R."/>
            <person name="Henrissat B."/>
            <person name="Rensing S.A."/>
            <person name="Grigoriev I.V."/>
            <person name="Corradi N."/>
            <person name="Roux C."/>
            <person name="Martin F."/>
        </authorList>
    </citation>
    <scope>NUCLEOTIDE SEQUENCE</scope>
    <source>
        <strain evidence="2">DAOM 197198</strain>
    </source>
</reference>
<name>U9THD5_RHIID</name>
<feature type="transmembrane region" description="Helical" evidence="1">
    <location>
        <begin position="20"/>
        <end position="40"/>
    </location>
</feature>
<protein>
    <submittedName>
        <fullName evidence="2">Uncharacterized protein</fullName>
    </submittedName>
</protein>
<evidence type="ECO:0000256" key="1">
    <source>
        <dbReference type="SAM" id="Phobius"/>
    </source>
</evidence>